<dbReference type="GO" id="GO:0045893">
    <property type="term" value="P:positive regulation of DNA-templated transcription"/>
    <property type="evidence" value="ECO:0007669"/>
    <property type="project" value="TreeGrafter"/>
</dbReference>
<evidence type="ECO:0000256" key="6">
    <source>
        <dbReference type="ARBA" id="ARBA00023159"/>
    </source>
</evidence>
<evidence type="ECO:0000256" key="8">
    <source>
        <dbReference type="ARBA" id="ARBA00023242"/>
    </source>
</evidence>
<dbReference type="CDD" id="cd00018">
    <property type="entry name" value="AP2"/>
    <property type="match status" value="1"/>
</dbReference>
<organism evidence="12 13">
    <name type="scientific">Oldenlandia corymbosa var. corymbosa</name>
    <dbReference type="NCBI Taxonomy" id="529605"/>
    <lineage>
        <taxon>Eukaryota</taxon>
        <taxon>Viridiplantae</taxon>
        <taxon>Streptophyta</taxon>
        <taxon>Embryophyta</taxon>
        <taxon>Tracheophyta</taxon>
        <taxon>Spermatophyta</taxon>
        <taxon>Magnoliopsida</taxon>
        <taxon>eudicotyledons</taxon>
        <taxon>Gunneridae</taxon>
        <taxon>Pentapetalae</taxon>
        <taxon>asterids</taxon>
        <taxon>lamiids</taxon>
        <taxon>Gentianales</taxon>
        <taxon>Rubiaceae</taxon>
        <taxon>Rubioideae</taxon>
        <taxon>Spermacoceae</taxon>
        <taxon>Hedyotis-Oldenlandia complex</taxon>
        <taxon>Oldenlandia</taxon>
    </lineage>
</organism>
<proteinExistence type="inferred from homology"/>
<evidence type="ECO:0000256" key="5">
    <source>
        <dbReference type="ARBA" id="ARBA00023125"/>
    </source>
</evidence>
<dbReference type="GO" id="GO:0000976">
    <property type="term" value="F:transcription cis-regulatory region binding"/>
    <property type="evidence" value="ECO:0007669"/>
    <property type="project" value="TreeGrafter"/>
</dbReference>
<dbReference type="GO" id="GO:0006952">
    <property type="term" value="P:defense response"/>
    <property type="evidence" value="ECO:0007669"/>
    <property type="project" value="UniProtKB-KW"/>
</dbReference>
<gene>
    <name evidence="12" type="ORF">OLC1_LOCUS7778</name>
</gene>
<dbReference type="SMART" id="SM00380">
    <property type="entry name" value="AP2"/>
    <property type="match status" value="1"/>
</dbReference>
<name>A0AAV1CQA3_OLDCO</name>
<protein>
    <submittedName>
        <fullName evidence="12">OLC1v1033605C1</fullName>
    </submittedName>
</protein>
<evidence type="ECO:0000256" key="10">
    <source>
        <dbReference type="SAM" id="MobiDB-lite"/>
    </source>
</evidence>
<dbReference type="Pfam" id="PF00847">
    <property type="entry name" value="AP2"/>
    <property type="match status" value="1"/>
</dbReference>
<evidence type="ECO:0000313" key="12">
    <source>
        <dbReference type="EMBL" id="CAI9097230.1"/>
    </source>
</evidence>
<evidence type="ECO:0000256" key="7">
    <source>
        <dbReference type="ARBA" id="ARBA00023163"/>
    </source>
</evidence>
<comment type="similarity">
    <text evidence="9">Belongs to the AP2/ERF transcription factor family. ERF subfamily.</text>
</comment>
<comment type="subcellular location">
    <subcellularLocation>
        <location evidence="1">Nucleus</location>
    </subcellularLocation>
</comment>
<dbReference type="PANTHER" id="PTHR31241">
    <property type="entry name" value="DEHYDRATION-RESPONSIVE ELEMENT-BINDING PROTEIN 2C"/>
    <property type="match status" value="1"/>
</dbReference>
<dbReference type="InterPro" id="IPR001471">
    <property type="entry name" value="AP2/ERF_dom"/>
</dbReference>
<dbReference type="SUPFAM" id="SSF54171">
    <property type="entry name" value="DNA-binding domain"/>
    <property type="match status" value="1"/>
</dbReference>
<keyword evidence="5" id="KW-0238">DNA-binding</keyword>
<keyword evidence="8" id="KW-0539">Nucleus</keyword>
<feature type="domain" description="AP2/ERF" evidence="11">
    <location>
        <begin position="68"/>
        <end position="138"/>
    </location>
</feature>
<evidence type="ECO:0000256" key="3">
    <source>
        <dbReference type="ARBA" id="ARBA00023015"/>
    </source>
</evidence>
<feature type="region of interest" description="Disordered" evidence="10">
    <location>
        <begin position="1"/>
        <end position="46"/>
    </location>
</feature>
<evidence type="ECO:0000259" key="11">
    <source>
        <dbReference type="PROSITE" id="PS51032"/>
    </source>
</evidence>
<reference evidence="12" key="1">
    <citation type="submission" date="2023-03" db="EMBL/GenBank/DDBJ databases">
        <authorList>
            <person name="Julca I."/>
        </authorList>
    </citation>
    <scope>NUCLEOTIDE SEQUENCE</scope>
</reference>
<keyword evidence="13" id="KW-1185">Reference proteome</keyword>
<dbReference type="EMBL" id="OX459120">
    <property type="protein sequence ID" value="CAI9097230.1"/>
    <property type="molecule type" value="Genomic_DNA"/>
</dbReference>
<accession>A0AAV1CQA3</accession>
<keyword evidence="2" id="KW-0611">Plant defense</keyword>
<dbReference type="PRINTS" id="PR00367">
    <property type="entry name" value="ETHRSPELEMNT"/>
</dbReference>
<dbReference type="PROSITE" id="PS51032">
    <property type="entry name" value="AP2_ERF"/>
    <property type="match status" value="1"/>
</dbReference>
<keyword evidence="7" id="KW-0804">Transcription</keyword>
<dbReference type="GO" id="GO:0005634">
    <property type="term" value="C:nucleus"/>
    <property type="evidence" value="ECO:0007669"/>
    <property type="project" value="UniProtKB-SubCell"/>
</dbReference>
<evidence type="ECO:0000256" key="9">
    <source>
        <dbReference type="ARBA" id="ARBA00024343"/>
    </source>
</evidence>
<evidence type="ECO:0000256" key="2">
    <source>
        <dbReference type="ARBA" id="ARBA00022821"/>
    </source>
</evidence>
<keyword evidence="4" id="KW-0346">Stress response</keyword>
<dbReference type="FunFam" id="3.30.730.10:FF:000001">
    <property type="entry name" value="Ethylene-responsive transcription factor 2"/>
    <property type="match status" value="1"/>
</dbReference>
<keyword evidence="3" id="KW-0805">Transcription regulation</keyword>
<sequence length="367" mass="41352">METNKLPRRRRPSVNATSLKRKNLDQTHLPSVENDEENPKKKGRNLPCKVTRKGCMKGKGGPENLFCKYRGVRQRTWGKWVAEIRQPVHHHHPCNYYESEKKSSRLWLGTFDTAVEAAVKYDEAAKAIYGPNAILNFPSGIVSCEDYPPVGCDQKENILENSNSDAAYVVKNDELRVKIEVETPPEEEAGMLMKQGKESFHNNHIKDEEELNVATKPNTTTTEDMDQTGVILDNAKDMDQAGVLLGGEDQLKLSPGYEKDKAFWQSILRGELWDFDNNNGMKIGQGQCDPSLQQSNYYRLDDVGSSLKEEDSNLCLKPPAARFETGFVINTNSSIELGNQQWISKIENIQAMLLDDSINSSDLILNS</sequence>
<dbReference type="AlphaFoldDB" id="A0AAV1CQA3"/>
<feature type="compositionally biased region" description="Basic residues" evidence="10">
    <location>
        <begin position="1"/>
        <end position="12"/>
    </location>
</feature>
<evidence type="ECO:0000256" key="4">
    <source>
        <dbReference type="ARBA" id="ARBA00023016"/>
    </source>
</evidence>
<evidence type="ECO:0000313" key="13">
    <source>
        <dbReference type="Proteomes" id="UP001161247"/>
    </source>
</evidence>
<dbReference type="GO" id="GO:0003700">
    <property type="term" value="F:DNA-binding transcription factor activity"/>
    <property type="evidence" value="ECO:0007669"/>
    <property type="project" value="InterPro"/>
</dbReference>
<evidence type="ECO:0000256" key="1">
    <source>
        <dbReference type="ARBA" id="ARBA00004123"/>
    </source>
</evidence>
<dbReference type="InterPro" id="IPR016177">
    <property type="entry name" value="DNA-bd_dom_sf"/>
</dbReference>
<keyword evidence="6" id="KW-0010">Activator</keyword>
<dbReference type="Gene3D" id="3.30.730.10">
    <property type="entry name" value="AP2/ERF domain"/>
    <property type="match status" value="1"/>
</dbReference>
<dbReference type="Proteomes" id="UP001161247">
    <property type="component" value="Chromosome 3"/>
</dbReference>
<dbReference type="PANTHER" id="PTHR31241:SF62">
    <property type="entry name" value="DEHYDRATION-RESPONSIVE ELEMENT-BINDING PROTEIN 2D"/>
    <property type="match status" value="1"/>
</dbReference>
<dbReference type="InterPro" id="IPR036955">
    <property type="entry name" value="AP2/ERF_dom_sf"/>
</dbReference>